<evidence type="ECO:0000256" key="1">
    <source>
        <dbReference type="SAM" id="Coils"/>
    </source>
</evidence>
<protein>
    <submittedName>
        <fullName evidence="2">Uncharacterized protein</fullName>
    </submittedName>
</protein>
<reference evidence="2" key="1">
    <citation type="submission" date="2022-09" db="EMBL/GenBank/DDBJ databases">
        <title>Fusarium specimens isolated from Avocado Roots.</title>
        <authorList>
            <person name="Stajich J."/>
            <person name="Roper C."/>
            <person name="Heimlech-Rivalta G."/>
        </authorList>
    </citation>
    <scope>NUCLEOTIDE SEQUENCE</scope>
    <source>
        <strain evidence="2">A02</strain>
    </source>
</reference>
<dbReference type="Proteomes" id="UP001152087">
    <property type="component" value="Unassembled WGS sequence"/>
</dbReference>
<comment type="caution">
    <text evidence="2">The sequence shown here is derived from an EMBL/GenBank/DDBJ whole genome shotgun (WGS) entry which is preliminary data.</text>
</comment>
<feature type="coiled-coil region" evidence="1">
    <location>
        <begin position="59"/>
        <end position="86"/>
    </location>
</feature>
<organism evidence="2 3">
    <name type="scientific">Fusarium falciforme</name>
    <dbReference type="NCBI Taxonomy" id="195108"/>
    <lineage>
        <taxon>Eukaryota</taxon>
        <taxon>Fungi</taxon>
        <taxon>Dikarya</taxon>
        <taxon>Ascomycota</taxon>
        <taxon>Pezizomycotina</taxon>
        <taxon>Sordariomycetes</taxon>
        <taxon>Hypocreomycetidae</taxon>
        <taxon>Hypocreales</taxon>
        <taxon>Nectriaceae</taxon>
        <taxon>Fusarium</taxon>
        <taxon>Fusarium solani species complex</taxon>
    </lineage>
</organism>
<keyword evidence="1" id="KW-0175">Coiled coil</keyword>
<evidence type="ECO:0000313" key="3">
    <source>
        <dbReference type="Proteomes" id="UP001152087"/>
    </source>
</evidence>
<dbReference type="EMBL" id="JAOQAV010000296">
    <property type="protein sequence ID" value="KAJ4175869.1"/>
    <property type="molecule type" value="Genomic_DNA"/>
</dbReference>
<accession>A0A9W8QRH3</accession>
<keyword evidence="3" id="KW-1185">Reference proteome</keyword>
<evidence type="ECO:0000313" key="2">
    <source>
        <dbReference type="EMBL" id="KAJ4175869.1"/>
    </source>
</evidence>
<proteinExistence type="predicted"/>
<sequence>MATADDAAAWKALSLEEHKSVWDETERNFWANLRRQREQEYQRSMAEVRIKLSELTGQRSQLSESQARLARELAKVEAELARVTGECEEKTYRLECIEQVYRKLWHARIGTQYEIWKTMRRFFKEKRGEDPDAEDSEEPNMEALGLPKELPKLSNIDGAVPPRRVVDVFIGETTRQRGYRWREHGMR</sequence>
<gene>
    <name evidence="2" type="ORF">NW755_014719</name>
</gene>
<name>A0A9W8QRH3_9HYPO</name>
<dbReference type="AlphaFoldDB" id="A0A9W8QRH3"/>